<keyword evidence="2" id="KW-0732">Signal</keyword>
<dbReference type="Gene3D" id="2.60.40.420">
    <property type="entry name" value="Cupredoxins - blue copper proteins"/>
    <property type="match status" value="3"/>
</dbReference>
<evidence type="ECO:0000313" key="4">
    <source>
        <dbReference type="EMBL" id="CZR67649.1"/>
    </source>
</evidence>
<proteinExistence type="predicted"/>
<dbReference type="STRING" id="576137.A0A1L7XRL8"/>
<dbReference type="InterPro" id="IPR033138">
    <property type="entry name" value="Cu_oxidase_CS"/>
</dbReference>
<organism evidence="4 5">
    <name type="scientific">Phialocephala subalpina</name>
    <dbReference type="NCBI Taxonomy" id="576137"/>
    <lineage>
        <taxon>Eukaryota</taxon>
        <taxon>Fungi</taxon>
        <taxon>Dikarya</taxon>
        <taxon>Ascomycota</taxon>
        <taxon>Pezizomycotina</taxon>
        <taxon>Leotiomycetes</taxon>
        <taxon>Helotiales</taxon>
        <taxon>Mollisiaceae</taxon>
        <taxon>Phialocephala</taxon>
        <taxon>Phialocephala fortinii species complex</taxon>
    </lineage>
</organism>
<dbReference type="GO" id="GO:0016491">
    <property type="term" value="F:oxidoreductase activity"/>
    <property type="evidence" value="ECO:0007669"/>
    <property type="project" value="InterPro"/>
</dbReference>
<evidence type="ECO:0000259" key="3">
    <source>
        <dbReference type="Pfam" id="PF07731"/>
    </source>
</evidence>
<feature type="chain" id="PRO_5012499157" description="Plastocyanin-like domain-containing protein" evidence="2">
    <location>
        <begin position="26"/>
        <end position="401"/>
    </location>
</feature>
<evidence type="ECO:0000256" key="2">
    <source>
        <dbReference type="SAM" id="SignalP"/>
    </source>
</evidence>
<protein>
    <recommendedName>
        <fullName evidence="3">Plastocyanin-like domain-containing protein</fullName>
    </recommendedName>
</protein>
<dbReference type="GO" id="GO:0005507">
    <property type="term" value="F:copper ion binding"/>
    <property type="evidence" value="ECO:0007669"/>
    <property type="project" value="InterPro"/>
</dbReference>
<dbReference type="PROSITE" id="PS00079">
    <property type="entry name" value="MULTICOPPER_OXIDASE1"/>
    <property type="match status" value="1"/>
</dbReference>
<keyword evidence="5" id="KW-1185">Reference proteome</keyword>
<name>A0A1L7XRL8_9HELO</name>
<dbReference type="SUPFAM" id="SSF49503">
    <property type="entry name" value="Cupredoxins"/>
    <property type="match status" value="2"/>
</dbReference>
<feature type="domain" description="Plastocyanin-like" evidence="3">
    <location>
        <begin position="287"/>
        <end position="385"/>
    </location>
</feature>
<evidence type="ECO:0000256" key="1">
    <source>
        <dbReference type="ARBA" id="ARBA00022723"/>
    </source>
</evidence>
<dbReference type="Pfam" id="PF07731">
    <property type="entry name" value="Cu-oxidase_2"/>
    <property type="match status" value="1"/>
</dbReference>
<sequence>MRTSSLLICVSAALALGSIIPSVTTTPTDLPACASQMDGKLPYYQPMGFNFSGNIHRYYVAAEVDTWDYAPTGYDNWLGVPMNESFRAQTYGYIGSNTSIGTTYDKALYKGYTGPDFAQYSEQPDWLGFNGPILRGEVGDMIEIISSRRLRSLQMASTFTLFSNLTLTTSRLIPPSSAPDPGVDSKLWAYHSYVSMYQDADAGLSGPVIVYNPSTMNKTMANNREFIIFYGDNQESNSFLALHNVRKYLPNMFPSMANETGMYPMPGAGNETYWYPQEVNSPLTNVNTSVAANFFPINGWIFANNPPFSMCINDPAIWYIMDMGFDTHVAHWHGNNVVHNGITMASVPINPGQMLTTHMTALNPGLWQFICHFNTHLSKGMEAWYRIYAPWEECPLVPLGS</sequence>
<dbReference type="EMBL" id="FJOG01000046">
    <property type="protein sequence ID" value="CZR67649.1"/>
    <property type="molecule type" value="Genomic_DNA"/>
</dbReference>
<dbReference type="OrthoDB" id="2121828at2759"/>
<reference evidence="4 5" key="1">
    <citation type="submission" date="2016-03" db="EMBL/GenBank/DDBJ databases">
        <authorList>
            <person name="Ploux O."/>
        </authorList>
    </citation>
    <scope>NUCLEOTIDE SEQUENCE [LARGE SCALE GENOMIC DNA]</scope>
    <source>
        <strain evidence="4 5">UAMH 11012</strain>
    </source>
</reference>
<accession>A0A1L7XRL8</accession>
<dbReference type="InterPro" id="IPR011706">
    <property type="entry name" value="Cu-oxidase_C"/>
</dbReference>
<gene>
    <name evidence="4" type="ORF">PAC_17548</name>
</gene>
<dbReference type="AlphaFoldDB" id="A0A1L7XRL8"/>
<dbReference type="Proteomes" id="UP000184330">
    <property type="component" value="Unassembled WGS sequence"/>
</dbReference>
<keyword evidence="1" id="KW-0479">Metal-binding</keyword>
<feature type="signal peptide" evidence="2">
    <location>
        <begin position="1"/>
        <end position="25"/>
    </location>
</feature>
<evidence type="ECO:0000313" key="5">
    <source>
        <dbReference type="Proteomes" id="UP000184330"/>
    </source>
</evidence>
<dbReference type="InterPro" id="IPR008972">
    <property type="entry name" value="Cupredoxin"/>
</dbReference>